<organism evidence="1 2">
    <name type="scientific">Staphylococcus aureus</name>
    <dbReference type="NCBI Taxonomy" id="1280"/>
    <lineage>
        <taxon>Bacteria</taxon>
        <taxon>Bacillati</taxon>
        <taxon>Bacillota</taxon>
        <taxon>Bacilli</taxon>
        <taxon>Bacillales</taxon>
        <taxon>Staphylococcaceae</taxon>
        <taxon>Staphylococcus</taxon>
    </lineage>
</organism>
<accession>A0A380E052</accession>
<proteinExistence type="predicted"/>
<protein>
    <submittedName>
        <fullName evidence="1">Cell division protein FtsA</fullName>
    </submittedName>
</protein>
<evidence type="ECO:0000313" key="2">
    <source>
        <dbReference type="Proteomes" id="UP000254502"/>
    </source>
</evidence>
<dbReference type="Proteomes" id="UP000254502">
    <property type="component" value="Unassembled WGS sequence"/>
</dbReference>
<keyword evidence="1" id="KW-0131">Cell cycle</keyword>
<name>A0A380E052_STAAU</name>
<dbReference type="Gene3D" id="3.30.420.40">
    <property type="match status" value="1"/>
</dbReference>
<sequence>MAGRDITDDIAQGLNTSYETAEKVKHQYGHAFYDSASDQISSLLNRLIVMNSTVYSKRFE</sequence>
<gene>
    <name evidence="1" type="primary">ftsA_3</name>
    <name evidence="1" type="ORF">NCTC5664_02376</name>
</gene>
<dbReference type="SUPFAM" id="SSF53067">
    <property type="entry name" value="Actin-like ATPase domain"/>
    <property type="match status" value="1"/>
</dbReference>
<dbReference type="GO" id="GO:0051301">
    <property type="term" value="P:cell division"/>
    <property type="evidence" value="ECO:0007669"/>
    <property type="project" value="UniProtKB-KW"/>
</dbReference>
<dbReference type="EMBL" id="UHAQ01000003">
    <property type="protein sequence ID" value="SUK82616.1"/>
    <property type="molecule type" value="Genomic_DNA"/>
</dbReference>
<keyword evidence="1" id="KW-0132">Cell division</keyword>
<reference evidence="1 2" key="1">
    <citation type="submission" date="2018-06" db="EMBL/GenBank/DDBJ databases">
        <authorList>
            <consortium name="Pathogen Informatics"/>
            <person name="Doyle S."/>
        </authorList>
    </citation>
    <scope>NUCLEOTIDE SEQUENCE [LARGE SCALE GENOMIC DNA]</scope>
    <source>
        <strain evidence="1 2">NCTC5664</strain>
    </source>
</reference>
<evidence type="ECO:0000313" key="1">
    <source>
        <dbReference type="EMBL" id="SUK82616.1"/>
    </source>
</evidence>
<dbReference type="AlphaFoldDB" id="A0A380E052"/>
<dbReference type="InterPro" id="IPR043129">
    <property type="entry name" value="ATPase_NBD"/>
</dbReference>
<dbReference type="Pfam" id="PF14450">
    <property type="entry name" value="FtsA"/>
    <property type="match status" value="1"/>
</dbReference>